<dbReference type="SUPFAM" id="SSF51735">
    <property type="entry name" value="NAD(P)-binding Rossmann-fold domains"/>
    <property type="match status" value="1"/>
</dbReference>
<dbReference type="Pfam" id="PF00107">
    <property type="entry name" value="ADH_zinc_N"/>
    <property type="match status" value="1"/>
</dbReference>
<dbReference type="GO" id="GO:0016628">
    <property type="term" value="F:oxidoreductase activity, acting on the CH-CH group of donors, NAD or NADP as acceptor"/>
    <property type="evidence" value="ECO:0007669"/>
    <property type="project" value="InterPro"/>
</dbReference>
<comment type="caution">
    <text evidence="3">The sequence shown here is derived from an EMBL/GenBank/DDBJ whole genome shotgun (WGS) entry which is preliminary data.</text>
</comment>
<dbReference type="InterPro" id="IPR036291">
    <property type="entry name" value="NAD(P)-bd_dom_sf"/>
</dbReference>
<dbReference type="InterPro" id="IPR045010">
    <property type="entry name" value="MDR_fam"/>
</dbReference>
<sequence length="344" mass="36632">MNDVVTEDVDGSQFVAREVHLASRPDGPINSSNFEIVERTVARSGPGSLVVRNEYISVDPYMRRRMDGSSSYISPFQIGAAMPGAAVGRVTDSVDPDFPVGSWVLHDYGWRDYAVLPAKRATKIDAETVPPSYYLGVLGISGVTAYVGLREVAGLRRGDTLFVSGAGGAVGSIAGQIGRLCGAHVIGSAGSDAKCQWLVDDLGFDKAINYRSGPIADSLAAAAPNGIDVYFDNVGFDHLEAALQVANNSARFAICGTVADYDTAEDIAGVRNIFEIVAKRITIRGFLVADYWDRVSQILPELLQWVKDGDLVARETVVTGLDEATSALSSMLHGGNVGKMLVKV</sequence>
<dbReference type="OrthoDB" id="9805663at2"/>
<dbReference type="InterPro" id="IPR041694">
    <property type="entry name" value="ADH_N_2"/>
</dbReference>
<dbReference type="Pfam" id="PF16884">
    <property type="entry name" value="ADH_N_2"/>
    <property type="match status" value="1"/>
</dbReference>
<dbReference type="SUPFAM" id="SSF50129">
    <property type="entry name" value="GroES-like"/>
    <property type="match status" value="1"/>
</dbReference>
<gene>
    <name evidence="3" type="ORF">FK529_15130</name>
</gene>
<dbReference type="SMART" id="SM00829">
    <property type="entry name" value="PKS_ER"/>
    <property type="match status" value="1"/>
</dbReference>
<keyword evidence="4" id="KW-1185">Reference proteome</keyword>
<dbReference type="PANTHER" id="PTHR43205:SF7">
    <property type="entry name" value="PROSTAGLANDIN REDUCTASE 1"/>
    <property type="match status" value="1"/>
</dbReference>
<dbReference type="Gene3D" id="3.90.180.10">
    <property type="entry name" value="Medium-chain alcohol dehydrogenases, catalytic domain"/>
    <property type="match status" value="1"/>
</dbReference>
<dbReference type="InterPro" id="IPR011032">
    <property type="entry name" value="GroES-like_sf"/>
</dbReference>
<dbReference type="InterPro" id="IPR013149">
    <property type="entry name" value="ADH-like_C"/>
</dbReference>
<accession>A0A5C5R738</accession>
<feature type="domain" description="Enoyl reductase (ER)" evidence="2">
    <location>
        <begin position="27"/>
        <end position="342"/>
    </location>
</feature>
<protein>
    <submittedName>
        <fullName evidence="3">NADP-dependent oxidoreductase</fullName>
    </submittedName>
</protein>
<reference evidence="3 4" key="1">
    <citation type="submission" date="2019-06" db="EMBL/GenBank/DDBJ databases">
        <title>Tsukamurella conjunctivitidis sp. nov., Tsukamurella assacharolytica sp. nov. and Tsukamurella sputae sp. nov. isolated from patients with conjunctivitis, bacteraemia (lymphoma) and respiratory infection (sputum) in Hong Kong.</title>
        <authorList>
            <person name="Teng J.L.L."/>
            <person name="Lee H.H."/>
            <person name="Fong J.Y.H."/>
            <person name="Fok K.M.N."/>
            <person name="Lau S.K.P."/>
            <person name="Woo P.C.Y."/>
        </authorList>
    </citation>
    <scope>NUCLEOTIDE SEQUENCE [LARGE SCALE GENOMIC DNA]</scope>
    <source>
        <strain evidence="3 4">HKU71</strain>
    </source>
</reference>
<dbReference type="PANTHER" id="PTHR43205">
    <property type="entry name" value="PROSTAGLANDIN REDUCTASE"/>
    <property type="match status" value="1"/>
</dbReference>
<dbReference type="Proteomes" id="UP000317291">
    <property type="component" value="Unassembled WGS sequence"/>
</dbReference>
<dbReference type="Gene3D" id="3.40.50.720">
    <property type="entry name" value="NAD(P)-binding Rossmann-like Domain"/>
    <property type="match status" value="1"/>
</dbReference>
<dbReference type="FunFam" id="3.40.50.720:FF:000121">
    <property type="entry name" value="Prostaglandin reductase 2"/>
    <property type="match status" value="1"/>
</dbReference>
<dbReference type="EMBL" id="VIGW01000009">
    <property type="protein sequence ID" value="TWS18432.1"/>
    <property type="molecule type" value="Genomic_DNA"/>
</dbReference>
<evidence type="ECO:0000313" key="3">
    <source>
        <dbReference type="EMBL" id="TWS18432.1"/>
    </source>
</evidence>
<dbReference type="RefSeq" id="WP_146562840.1">
    <property type="nucleotide sequence ID" value="NZ_VIGW01000009.1"/>
</dbReference>
<keyword evidence="1" id="KW-0560">Oxidoreductase</keyword>
<dbReference type="AlphaFoldDB" id="A0A5C5R738"/>
<dbReference type="CDD" id="cd05288">
    <property type="entry name" value="PGDH"/>
    <property type="match status" value="1"/>
</dbReference>
<evidence type="ECO:0000256" key="1">
    <source>
        <dbReference type="ARBA" id="ARBA00023002"/>
    </source>
</evidence>
<proteinExistence type="predicted"/>
<evidence type="ECO:0000259" key="2">
    <source>
        <dbReference type="SMART" id="SM00829"/>
    </source>
</evidence>
<dbReference type="InterPro" id="IPR020843">
    <property type="entry name" value="ER"/>
</dbReference>
<evidence type="ECO:0000313" key="4">
    <source>
        <dbReference type="Proteomes" id="UP000317291"/>
    </source>
</evidence>
<name>A0A5C5R738_9ACTN</name>
<organism evidence="3 4">
    <name type="scientific">Tsukamurella asaccharolytica</name>
    <dbReference type="NCBI Taxonomy" id="2592067"/>
    <lineage>
        <taxon>Bacteria</taxon>
        <taxon>Bacillati</taxon>
        <taxon>Actinomycetota</taxon>
        <taxon>Actinomycetes</taxon>
        <taxon>Mycobacteriales</taxon>
        <taxon>Tsukamurellaceae</taxon>
        <taxon>Tsukamurella</taxon>
    </lineage>
</organism>